<evidence type="ECO:0000256" key="1">
    <source>
        <dbReference type="SAM" id="Phobius"/>
    </source>
</evidence>
<gene>
    <name evidence="2" type="ORF">FHX53_000403</name>
</gene>
<proteinExistence type="predicted"/>
<keyword evidence="1" id="KW-1133">Transmembrane helix</keyword>
<evidence type="ECO:0000313" key="3">
    <source>
        <dbReference type="Proteomes" id="UP000585905"/>
    </source>
</evidence>
<dbReference type="RefSeq" id="WP_182489685.1">
    <property type="nucleotide sequence ID" value="NZ_BAAAOV010000021.1"/>
</dbReference>
<keyword evidence="3" id="KW-1185">Reference proteome</keyword>
<feature type="transmembrane region" description="Helical" evidence="1">
    <location>
        <begin position="34"/>
        <end position="56"/>
    </location>
</feature>
<protein>
    <submittedName>
        <fullName evidence="2">Uncharacterized protein</fullName>
    </submittedName>
</protein>
<name>A0A839E2E7_9MICO</name>
<reference evidence="2 3" key="1">
    <citation type="submission" date="2020-07" db="EMBL/GenBank/DDBJ databases">
        <title>Sequencing the genomes of 1000 actinobacteria strains.</title>
        <authorList>
            <person name="Klenk H.-P."/>
        </authorList>
    </citation>
    <scope>NUCLEOTIDE SEQUENCE [LARGE SCALE GENOMIC DNA]</scope>
    <source>
        <strain evidence="2 3">DSM 19663</strain>
    </source>
</reference>
<accession>A0A839E2E7</accession>
<dbReference type="Proteomes" id="UP000585905">
    <property type="component" value="Unassembled WGS sequence"/>
</dbReference>
<dbReference type="EMBL" id="JACGWX010000001">
    <property type="protein sequence ID" value="MBA8846839.1"/>
    <property type="molecule type" value="Genomic_DNA"/>
</dbReference>
<evidence type="ECO:0000313" key="2">
    <source>
        <dbReference type="EMBL" id="MBA8846839.1"/>
    </source>
</evidence>
<dbReference type="AlphaFoldDB" id="A0A839E2E7"/>
<sequence length="140" mass="15352">MPARHSVGLPALTLLAVVTVFVTGIIVSEEGRGGALPGILIPVAIALLIRIGICVWRSPLTVEGSELPDHIRGLEQYIELAEAERMRVLQLPQGALRDQAEVEDRDEALRVTERLLPRVIRRGRGRRRRRRGLSAAISAG</sequence>
<keyword evidence="1" id="KW-0472">Membrane</keyword>
<feature type="transmembrane region" description="Helical" evidence="1">
    <location>
        <begin position="7"/>
        <end position="28"/>
    </location>
</feature>
<keyword evidence="1" id="KW-0812">Transmembrane</keyword>
<comment type="caution">
    <text evidence="2">The sequence shown here is derived from an EMBL/GenBank/DDBJ whole genome shotgun (WGS) entry which is preliminary data.</text>
</comment>
<organism evidence="2 3">
    <name type="scientific">Microcella alkalica</name>
    <dbReference type="NCBI Taxonomy" id="355930"/>
    <lineage>
        <taxon>Bacteria</taxon>
        <taxon>Bacillati</taxon>
        <taxon>Actinomycetota</taxon>
        <taxon>Actinomycetes</taxon>
        <taxon>Micrococcales</taxon>
        <taxon>Microbacteriaceae</taxon>
        <taxon>Microcella</taxon>
    </lineage>
</organism>